<evidence type="ECO:0000313" key="18">
    <source>
        <dbReference type="Proteomes" id="UP001152759"/>
    </source>
</evidence>
<evidence type="ECO:0000313" key="17">
    <source>
        <dbReference type="EMBL" id="CAH0385452.1"/>
    </source>
</evidence>
<dbReference type="InterPro" id="IPR001330">
    <property type="entry name" value="Prenyltrans"/>
</dbReference>
<evidence type="ECO:0000256" key="15">
    <source>
        <dbReference type="ARBA" id="ARBA00078363"/>
    </source>
</evidence>
<dbReference type="EC" id="2.5.1.59" evidence="4"/>
<protein>
    <recommendedName>
        <fullName evidence="5">Geranylgeranyl transferase type-1 subunit beta</fullName>
        <ecNumber evidence="4">2.5.1.59</ecNumber>
    </recommendedName>
    <alternativeName>
        <fullName evidence="12">Geranylgeranyl transferase type I subunit beta</fullName>
    </alternativeName>
    <alternativeName>
        <fullName evidence="15">Type I protein geranyl-geranyltransferase subunit beta</fullName>
    </alternativeName>
</protein>
<comment type="similarity">
    <text evidence="3">Belongs to the protein prenyltransferase subunit beta family.</text>
</comment>
<reference evidence="17" key="1">
    <citation type="submission" date="2021-12" db="EMBL/GenBank/DDBJ databases">
        <authorList>
            <person name="King R."/>
        </authorList>
    </citation>
    <scope>NUCLEOTIDE SEQUENCE</scope>
</reference>
<keyword evidence="11" id="KW-0460">Magnesium</keyword>
<keyword evidence="8" id="KW-0479">Metal-binding</keyword>
<dbReference type="Proteomes" id="UP001152759">
    <property type="component" value="Chromosome 2"/>
</dbReference>
<feature type="domain" description="Prenyltransferase alpha-alpha toroid" evidence="16">
    <location>
        <begin position="10"/>
        <end position="340"/>
    </location>
</feature>
<accession>A0A9P0F2E7</accession>
<evidence type="ECO:0000259" key="16">
    <source>
        <dbReference type="Pfam" id="PF00432"/>
    </source>
</evidence>
<dbReference type="GO" id="GO:0005953">
    <property type="term" value="C:CAAX-protein geranylgeranyltransferase complex"/>
    <property type="evidence" value="ECO:0007669"/>
    <property type="project" value="InterPro"/>
</dbReference>
<name>A0A9P0F2E7_BEMTA</name>
<comment type="cofactor">
    <cofactor evidence="2">
        <name>Zn(2+)</name>
        <dbReference type="ChEBI" id="CHEBI:29105"/>
    </cofactor>
</comment>
<evidence type="ECO:0000256" key="11">
    <source>
        <dbReference type="ARBA" id="ARBA00022842"/>
    </source>
</evidence>
<keyword evidence="7" id="KW-0808">Transferase</keyword>
<dbReference type="GO" id="GO:0004662">
    <property type="term" value="F:CAAX-protein geranylgeranyltransferase activity"/>
    <property type="evidence" value="ECO:0007669"/>
    <property type="project" value="UniProtKB-EC"/>
</dbReference>
<dbReference type="FunFam" id="1.50.10.20:FF:000005">
    <property type="entry name" value="Geranylgeranyl transferase type-1 subunit beta"/>
    <property type="match status" value="1"/>
</dbReference>
<evidence type="ECO:0000256" key="12">
    <source>
        <dbReference type="ARBA" id="ARBA00031713"/>
    </source>
</evidence>
<evidence type="ECO:0000256" key="2">
    <source>
        <dbReference type="ARBA" id="ARBA00001947"/>
    </source>
</evidence>
<gene>
    <name evidence="17" type="ORF">BEMITA_LOCUS4676</name>
</gene>
<keyword evidence="9" id="KW-0677">Repeat</keyword>
<dbReference type="Pfam" id="PF00432">
    <property type="entry name" value="Prenyltrans"/>
    <property type="match status" value="1"/>
</dbReference>
<evidence type="ECO:0000256" key="10">
    <source>
        <dbReference type="ARBA" id="ARBA00022833"/>
    </source>
</evidence>
<dbReference type="InterPro" id="IPR008930">
    <property type="entry name" value="Terpenoid_cyclase/PrenylTrfase"/>
</dbReference>
<evidence type="ECO:0000256" key="1">
    <source>
        <dbReference type="ARBA" id="ARBA00001946"/>
    </source>
</evidence>
<evidence type="ECO:0000256" key="5">
    <source>
        <dbReference type="ARBA" id="ARBA00020603"/>
    </source>
</evidence>
<organism evidence="17 18">
    <name type="scientific">Bemisia tabaci</name>
    <name type="common">Sweetpotato whitefly</name>
    <name type="synonym">Aleurodes tabaci</name>
    <dbReference type="NCBI Taxonomy" id="7038"/>
    <lineage>
        <taxon>Eukaryota</taxon>
        <taxon>Metazoa</taxon>
        <taxon>Ecdysozoa</taxon>
        <taxon>Arthropoda</taxon>
        <taxon>Hexapoda</taxon>
        <taxon>Insecta</taxon>
        <taxon>Pterygota</taxon>
        <taxon>Neoptera</taxon>
        <taxon>Paraneoptera</taxon>
        <taxon>Hemiptera</taxon>
        <taxon>Sternorrhyncha</taxon>
        <taxon>Aleyrodoidea</taxon>
        <taxon>Aleyrodidae</taxon>
        <taxon>Aleyrodinae</taxon>
        <taxon>Bemisia</taxon>
    </lineage>
</organism>
<evidence type="ECO:0000256" key="4">
    <source>
        <dbReference type="ARBA" id="ARBA00012700"/>
    </source>
</evidence>
<comment type="catalytic activity">
    <reaction evidence="13">
        <text>geranylgeranyl diphosphate + L-cysteinyl-[protein] = S-geranylgeranyl-L-cysteinyl-[protein] + diphosphate</text>
        <dbReference type="Rhea" id="RHEA:21240"/>
        <dbReference type="Rhea" id="RHEA-COMP:10131"/>
        <dbReference type="Rhea" id="RHEA-COMP:11537"/>
        <dbReference type="ChEBI" id="CHEBI:29950"/>
        <dbReference type="ChEBI" id="CHEBI:33019"/>
        <dbReference type="ChEBI" id="CHEBI:57533"/>
        <dbReference type="ChEBI" id="CHEBI:86021"/>
        <dbReference type="EC" id="2.5.1.59"/>
    </reaction>
</comment>
<evidence type="ECO:0000256" key="9">
    <source>
        <dbReference type="ARBA" id="ARBA00022737"/>
    </source>
</evidence>
<dbReference type="GO" id="GO:0046872">
    <property type="term" value="F:metal ion binding"/>
    <property type="evidence" value="ECO:0007669"/>
    <property type="project" value="UniProtKB-KW"/>
</dbReference>
<comment type="cofactor">
    <cofactor evidence="1">
        <name>Mg(2+)</name>
        <dbReference type="ChEBI" id="CHEBI:18420"/>
    </cofactor>
</comment>
<dbReference type="Gene3D" id="1.50.10.20">
    <property type="match status" value="1"/>
</dbReference>
<dbReference type="KEGG" id="btab:109030102"/>
<evidence type="ECO:0000256" key="7">
    <source>
        <dbReference type="ARBA" id="ARBA00022679"/>
    </source>
</evidence>
<dbReference type="EMBL" id="OU963863">
    <property type="protein sequence ID" value="CAH0385452.1"/>
    <property type="molecule type" value="Genomic_DNA"/>
</dbReference>
<dbReference type="SUPFAM" id="SSF48239">
    <property type="entry name" value="Terpenoid cyclases/Protein prenyltransferases"/>
    <property type="match status" value="1"/>
</dbReference>
<sequence>MSIVGRDLTFKAEKHIRYLLRFLEVWPHHLEQQDSLRLTVVYFAVSGLDMLNALDQIDAARKKEIIDWVYALQVEPSMNDGDINLCGFQNAPTLNIQDTDAQNAGPLLKKYRCANVAMDYSALAILVILGDDLSRVNKKAVLEGVKAMQQDNGCFASCAVEGECDMRFVFCAVAVCYILNDWSVINVEKIVNYIRDSLSYEYGIGQGPGQEAHGGSTYCAVASLALLDKVHECFSPKEISMLTRWCLFRQECGFHGRPNKPDDTCYSFWVGASLKILGAFDLMNVEENRNFILSTQDLVVGGFSKWMDSGPDPLHSCLGLCSLSLMKVERLLEIHPALNVTQRAHNHLQKLHASGRS</sequence>
<dbReference type="InterPro" id="IPR041960">
    <property type="entry name" value="GGTase_I_beta"/>
</dbReference>
<dbReference type="CDD" id="cd02895">
    <property type="entry name" value="GGTase-I"/>
    <property type="match status" value="1"/>
</dbReference>
<dbReference type="PANTHER" id="PTHR11774">
    <property type="entry name" value="GERANYLGERANYL TRANSFERASE TYPE BETA SUBUNIT"/>
    <property type="match status" value="1"/>
</dbReference>
<evidence type="ECO:0000256" key="8">
    <source>
        <dbReference type="ARBA" id="ARBA00022723"/>
    </source>
</evidence>
<dbReference type="PANTHER" id="PTHR11774:SF4">
    <property type="entry name" value="GERANYLGERANYL TRANSFERASE TYPE-1 SUBUNIT BETA"/>
    <property type="match status" value="1"/>
</dbReference>
<evidence type="ECO:0000256" key="13">
    <source>
        <dbReference type="ARBA" id="ARBA00050428"/>
    </source>
</evidence>
<evidence type="ECO:0000256" key="6">
    <source>
        <dbReference type="ARBA" id="ARBA00022602"/>
    </source>
</evidence>
<dbReference type="OrthoDB" id="24893at2759"/>
<proteinExistence type="inferred from homology"/>
<comment type="subunit">
    <text evidence="14">Heterodimer of FNTA and PGGT1B. PGGT1B mediates interaction with substrate peptides.</text>
</comment>
<dbReference type="InterPro" id="IPR045089">
    <property type="entry name" value="PGGT1B-like"/>
</dbReference>
<evidence type="ECO:0000256" key="14">
    <source>
        <dbReference type="ARBA" id="ARBA00065714"/>
    </source>
</evidence>
<keyword evidence="10" id="KW-0862">Zinc</keyword>
<keyword evidence="6" id="KW-0637">Prenyltransferase</keyword>
<evidence type="ECO:0000256" key="3">
    <source>
        <dbReference type="ARBA" id="ARBA00010497"/>
    </source>
</evidence>
<dbReference type="AlphaFoldDB" id="A0A9P0F2E7"/>
<keyword evidence="18" id="KW-1185">Reference proteome</keyword>